<feature type="domain" description="CAAX prenyl protease 2/Lysostaphin resistance protein A-like" evidence="3">
    <location>
        <begin position="115"/>
        <end position="218"/>
    </location>
</feature>
<comment type="caution">
    <text evidence="4">The sequence shown here is derived from an EMBL/GenBank/DDBJ whole genome shotgun (WGS) entry which is preliminary data.</text>
</comment>
<gene>
    <name evidence="4" type="ORF">IV57_GL002538</name>
</gene>
<dbReference type="RefSeq" id="WP_057880641.1">
    <property type="nucleotide sequence ID" value="NZ_JQCF01000009.1"/>
</dbReference>
<dbReference type="GO" id="GO:0004175">
    <property type="term" value="F:endopeptidase activity"/>
    <property type="evidence" value="ECO:0007669"/>
    <property type="project" value="UniProtKB-ARBA"/>
</dbReference>
<keyword evidence="2" id="KW-1133">Transmembrane helix</keyword>
<proteinExistence type="inferred from homology"/>
<name>A0A0R2LBZ1_9LACO</name>
<dbReference type="InterPro" id="IPR003675">
    <property type="entry name" value="Rce1/LyrA-like_dom"/>
</dbReference>
<feature type="transmembrane region" description="Helical" evidence="2">
    <location>
        <begin position="74"/>
        <end position="93"/>
    </location>
</feature>
<protein>
    <recommendedName>
        <fullName evidence="3">CAAX prenyl protease 2/Lysostaphin resistance protein A-like domain-containing protein</fullName>
    </recommendedName>
</protein>
<accession>A0A0R2LBZ1</accession>
<evidence type="ECO:0000259" key="3">
    <source>
        <dbReference type="Pfam" id="PF02517"/>
    </source>
</evidence>
<evidence type="ECO:0000313" key="5">
    <source>
        <dbReference type="Proteomes" id="UP000051006"/>
    </source>
</evidence>
<evidence type="ECO:0000256" key="1">
    <source>
        <dbReference type="ARBA" id="ARBA00009067"/>
    </source>
</evidence>
<reference evidence="4 5" key="1">
    <citation type="journal article" date="2015" name="Genome Announc.">
        <title>Expanding the biotechnology potential of lactobacilli through comparative genomics of 213 strains and associated genera.</title>
        <authorList>
            <person name="Sun Z."/>
            <person name="Harris H.M."/>
            <person name="McCann A."/>
            <person name="Guo C."/>
            <person name="Argimon S."/>
            <person name="Zhang W."/>
            <person name="Yang X."/>
            <person name="Jeffery I.B."/>
            <person name="Cooney J.C."/>
            <person name="Kagawa T.F."/>
            <person name="Liu W."/>
            <person name="Song Y."/>
            <person name="Salvetti E."/>
            <person name="Wrobel A."/>
            <person name="Rasinkangas P."/>
            <person name="Parkhill J."/>
            <person name="Rea M.C."/>
            <person name="O'Sullivan O."/>
            <person name="Ritari J."/>
            <person name="Douillard F.P."/>
            <person name="Paul Ross R."/>
            <person name="Yang R."/>
            <person name="Briner A.E."/>
            <person name="Felis G.E."/>
            <person name="de Vos W.M."/>
            <person name="Barrangou R."/>
            <person name="Klaenhammer T.R."/>
            <person name="Caufield P.W."/>
            <person name="Cui Y."/>
            <person name="Zhang H."/>
            <person name="O'Toole P.W."/>
        </authorList>
    </citation>
    <scope>NUCLEOTIDE SEQUENCE [LARGE SCALE GENOMIC DNA]</scope>
    <source>
        <strain evidence="4 5">DSM 24716</strain>
    </source>
</reference>
<dbReference type="PATRIC" id="fig|993692.3.peg.2588"/>
<feature type="transmembrane region" description="Helical" evidence="2">
    <location>
        <begin position="205"/>
        <end position="225"/>
    </location>
</feature>
<dbReference type="Proteomes" id="UP000051006">
    <property type="component" value="Unassembled WGS sequence"/>
</dbReference>
<dbReference type="Pfam" id="PF02517">
    <property type="entry name" value="Rce1-like"/>
    <property type="match status" value="1"/>
</dbReference>
<organism evidence="4 5">
    <name type="scientific">Companilactobacillus kimchiensis</name>
    <dbReference type="NCBI Taxonomy" id="993692"/>
    <lineage>
        <taxon>Bacteria</taxon>
        <taxon>Bacillati</taxon>
        <taxon>Bacillota</taxon>
        <taxon>Bacilli</taxon>
        <taxon>Lactobacillales</taxon>
        <taxon>Lactobacillaceae</taxon>
        <taxon>Companilactobacillus</taxon>
    </lineage>
</organism>
<feature type="transmembrane region" description="Helical" evidence="2">
    <location>
        <begin position="12"/>
        <end position="30"/>
    </location>
</feature>
<dbReference type="OrthoDB" id="2281965at2"/>
<keyword evidence="2" id="KW-0812">Transmembrane</keyword>
<comment type="similarity">
    <text evidence="1">Belongs to the UPF0177 family.</text>
</comment>
<dbReference type="AlphaFoldDB" id="A0A0R2LBZ1"/>
<dbReference type="EMBL" id="JQCF01000009">
    <property type="protein sequence ID" value="KRN99410.1"/>
    <property type="molecule type" value="Genomic_DNA"/>
</dbReference>
<feature type="transmembrane region" description="Helical" evidence="2">
    <location>
        <begin position="36"/>
        <end position="54"/>
    </location>
</feature>
<feature type="transmembrane region" description="Helical" evidence="2">
    <location>
        <begin position="113"/>
        <end position="137"/>
    </location>
</feature>
<sequence>MIEKKFKIFTVIFLYFLLVEFALNFFNSVFNATNSSLLFFTIQSVLCLVIISLLKTNFRNDIDKIHTNLKKLWLIPLFVILDLVVQVVIQNVLPINSTNQSGIENGIQSSSSMGNFFIMIIVVFIGPIMEEVIFQYFIQKVILKNNFAKFINNKKMISILSVIIVTVLFMAFHIQSFKDIYDLSFLEYLDLSMFAIIYELTDENLLYPIFTHICLNLIAFISVIVA</sequence>
<evidence type="ECO:0000256" key="2">
    <source>
        <dbReference type="SAM" id="Phobius"/>
    </source>
</evidence>
<keyword evidence="5" id="KW-1185">Reference proteome</keyword>
<evidence type="ECO:0000313" key="4">
    <source>
        <dbReference type="EMBL" id="KRN99410.1"/>
    </source>
</evidence>
<feature type="transmembrane region" description="Helical" evidence="2">
    <location>
        <begin position="157"/>
        <end position="174"/>
    </location>
</feature>
<dbReference type="STRING" id="993692.IV57_GL002538"/>
<dbReference type="GO" id="GO:0080120">
    <property type="term" value="P:CAAX-box protein maturation"/>
    <property type="evidence" value="ECO:0007669"/>
    <property type="project" value="UniProtKB-ARBA"/>
</dbReference>
<keyword evidence="2" id="KW-0472">Membrane</keyword>